<sequence>MRVQARPPRQITQFVIFCMLINVTILRTGPKSCLHNHSRSRFFLPPCFTRVELASPLTMLCCYLPVGKASSRCAIERQGLLNFFLSRYYNLRSGCVSKMVRVVSARE</sequence>
<feature type="signal peptide" evidence="1">
    <location>
        <begin position="1"/>
        <end position="26"/>
    </location>
</feature>
<proteinExistence type="predicted"/>
<dbReference type="EMBL" id="ML120374">
    <property type="protein sequence ID" value="RPB01265.1"/>
    <property type="molecule type" value="Genomic_DNA"/>
</dbReference>
<keyword evidence="1" id="KW-0732">Signal</keyword>
<reference evidence="2 3" key="1">
    <citation type="journal article" date="2018" name="Nat. Ecol. Evol.">
        <title>Pezizomycetes genomes reveal the molecular basis of ectomycorrhizal truffle lifestyle.</title>
        <authorList>
            <person name="Murat C."/>
            <person name="Payen T."/>
            <person name="Noel B."/>
            <person name="Kuo A."/>
            <person name="Morin E."/>
            <person name="Chen J."/>
            <person name="Kohler A."/>
            <person name="Krizsan K."/>
            <person name="Balestrini R."/>
            <person name="Da Silva C."/>
            <person name="Montanini B."/>
            <person name="Hainaut M."/>
            <person name="Levati E."/>
            <person name="Barry K.W."/>
            <person name="Belfiori B."/>
            <person name="Cichocki N."/>
            <person name="Clum A."/>
            <person name="Dockter R.B."/>
            <person name="Fauchery L."/>
            <person name="Guy J."/>
            <person name="Iotti M."/>
            <person name="Le Tacon F."/>
            <person name="Lindquist E.A."/>
            <person name="Lipzen A."/>
            <person name="Malagnac F."/>
            <person name="Mello A."/>
            <person name="Molinier V."/>
            <person name="Miyauchi S."/>
            <person name="Poulain J."/>
            <person name="Riccioni C."/>
            <person name="Rubini A."/>
            <person name="Sitrit Y."/>
            <person name="Splivallo R."/>
            <person name="Traeger S."/>
            <person name="Wang M."/>
            <person name="Zifcakova L."/>
            <person name="Wipf D."/>
            <person name="Zambonelli A."/>
            <person name="Paolocci F."/>
            <person name="Nowrousian M."/>
            <person name="Ottonello S."/>
            <person name="Baldrian P."/>
            <person name="Spatafora J.W."/>
            <person name="Henrissat B."/>
            <person name="Nagy L.G."/>
            <person name="Aury J.M."/>
            <person name="Wincker P."/>
            <person name="Grigoriev I.V."/>
            <person name="Bonfante P."/>
            <person name="Martin F.M."/>
        </authorList>
    </citation>
    <scope>NUCLEOTIDE SEQUENCE [LARGE SCALE GENOMIC DNA]</scope>
    <source>
        <strain evidence="2 3">120613-1</strain>
    </source>
</reference>
<evidence type="ECO:0000313" key="3">
    <source>
        <dbReference type="Proteomes" id="UP000276215"/>
    </source>
</evidence>
<evidence type="ECO:0008006" key="4">
    <source>
        <dbReference type="Google" id="ProtNLM"/>
    </source>
</evidence>
<evidence type="ECO:0000256" key="1">
    <source>
        <dbReference type="SAM" id="SignalP"/>
    </source>
</evidence>
<organism evidence="2 3">
    <name type="scientific">Choiromyces venosus 120613-1</name>
    <dbReference type="NCBI Taxonomy" id="1336337"/>
    <lineage>
        <taxon>Eukaryota</taxon>
        <taxon>Fungi</taxon>
        <taxon>Dikarya</taxon>
        <taxon>Ascomycota</taxon>
        <taxon>Pezizomycotina</taxon>
        <taxon>Pezizomycetes</taxon>
        <taxon>Pezizales</taxon>
        <taxon>Tuberaceae</taxon>
        <taxon>Choiromyces</taxon>
    </lineage>
</organism>
<keyword evidence="3" id="KW-1185">Reference proteome</keyword>
<dbReference type="AlphaFoldDB" id="A0A3N4K5R3"/>
<feature type="chain" id="PRO_5018288351" description="Secreted protein" evidence="1">
    <location>
        <begin position="27"/>
        <end position="107"/>
    </location>
</feature>
<protein>
    <recommendedName>
        <fullName evidence="4">Secreted protein</fullName>
    </recommendedName>
</protein>
<gene>
    <name evidence="2" type="ORF">L873DRAFT_669457</name>
</gene>
<evidence type="ECO:0000313" key="2">
    <source>
        <dbReference type="EMBL" id="RPB01265.1"/>
    </source>
</evidence>
<accession>A0A3N4K5R3</accession>
<name>A0A3N4K5R3_9PEZI</name>
<dbReference type="Proteomes" id="UP000276215">
    <property type="component" value="Unassembled WGS sequence"/>
</dbReference>